<dbReference type="RefSeq" id="WP_027704910.1">
    <property type="nucleotide sequence ID" value="NZ_AP018933.1"/>
</dbReference>
<dbReference type="SUPFAM" id="SSF53335">
    <property type="entry name" value="S-adenosyl-L-methionine-dependent methyltransferases"/>
    <property type="match status" value="1"/>
</dbReference>
<dbReference type="PANTHER" id="PTHR47790:SF2">
    <property type="entry name" value="TRNA_TMRNA (URACIL-C(5))-METHYLTRANSFERASE"/>
    <property type="match status" value="1"/>
</dbReference>
<feature type="binding site" evidence="7 8">
    <location>
        <position position="303"/>
    </location>
    <ligand>
        <name>S-adenosyl-L-methionine</name>
        <dbReference type="ChEBI" id="CHEBI:59789"/>
    </ligand>
</feature>
<dbReference type="OrthoDB" id="9804590at2"/>
<organism evidence="10 11">
    <name type="scientific">Zymobacter palmae</name>
    <dbReference type="NCBI Taxonomy" id="33074"/>
    <lineage>
        <taxon>Bacteria</taxon>
        <taxon>Pseudomonadati</taxon>
        <taxon>Pseudomonadota</taxon>
        <taxon>Gammaproteobacteria</taxon>
        <taxon>Oceanospirillales</taxon>
        <taxon>Halomonadaceae</taxon>
        <taxon>Zymobacter group</taxon>
        <taxon>Zymobacter</taxon>
    </lineage>
</organism>
<dbReference type="InterPro" id="IPR011869">
    <property type="entry name" value="TrmA_MeTrfase"/>
</dbReference>
<evidence type="ECO:0000256" key="5">
    <source>
        <dbReference type="ARBA" id="ARBA00051255"/>
    </source>
</evidence>
<keyword evidence="4 7" id="KW-0819">tRNA processing</keyword>
<dbReference type="HAMAP" id="MF_01011">
    <property type="entry name" value="RNA_methyltr_TrmA"/>
    <property type="match status" value="1"/>
</dbReference>
<protein>
    <recommendedName>
        <fullName evidence="7">tRNA/tmRNA (uracil-C(5))-methyltransferase</fullName>
        <ecNumber evidence="7">2.1.1.35</ecNumber>
    </recommendedName>
    <alternativeName>
        <fullName evidence="7">tRNA (uracil(54)-C(5))-methyltransferase</fullName>
    </alternativeName>
    <alternativeName>
        <fullName evidence="7">tRNA(m5U54)-methyltransferase</fullName>
        <shortName evidence="7">RUMT</shortName>
    </alternativeName>
    <alternativeName>
        <fullName evidence="7">tmRNA (uracil(341)-C(5))-methyltransferase</fullName>
    </alternativeName>
</protein>
<evidence type="ECO:0000256" key="7">
    <source>
        <dbReference type="HAMAP-Rule" id="MF_01011"/>
    </source>
</evidence>
<dbReference type="PROSITE" id="PS01230">
    <property type="entry name" value="TRMA_1"/>
    <property type="match status" value="1"/>
</dbReference>
<evidence type="ECO:0000256" key="8">
    <source>
        <dbReference type="PROSITE-ProRule" id="PRU01024"/>
    </source>
</evidence>
<dbReference type="GO" id="GO:0000049">
    <property type="term" value="F:tRNA binding"/>
    <property type="evidence" value="ECO:0007669"/>
    <property type="project" value="TreeGrafter"/>
</dbReference>
<dbReference type="InterPro" id="IPR010280">
    <property type="entry name" value="U5_MeTrfase_fam"/>
</dbReference>
<dbReference type="InterPro" id="IPR029063">
    <property type="entry name" value="SAM-dependent_MTases_sf"/>
</dbReference>
<dbReference type="STRING" id="1123510.GCA_000620025_01532"/>
<evidence type="ECO:0000313" key="11">
    <source>
        <dbReference type="Proteomes" id="UP000267342"/>
    </source>
</evidence>
<keyword evidence="1 7" id="KW-0489">Methyltransferase</keyword>
<dbReference type="AlphaFoldDB" id="A0A348HCK7"/>
<keyword evidence="11" id="KW-1185">Reference proteome</keyword>
<comment type="function">
    <text evidence="7">Dual-specificity methyltransferase that catalyzes the formation of 5-methyluridine at position 54 (m5U54) in all tRNAs, and that of position 341 (m5U341) in tmRNA (transfer-mRNA).</text>
</comment>
<dbReference type="NCBIfam" id="TIGR02143">
    <property type="entry name" value="trmA_only"/>
    <property type="match status" value="1"/>
</dbReference>
<dbReference type="FunFam" id="2.40.50.1070:FF:000001">
    <property type="entry name" value="tRNA/tmRNA (uracil-C(5))-methyltransferase"/>
    <property type="match status" value="1"/>
</dbReference>
<gene>
    <name evidence="7" type="primary">trmA</name>
    <name evidence="10" type="ORF">ZBT109_0571</name>
</gene>
<feature type="binding site" evidence="7 8">
    <location>
        <position position="222"/>
    </location>
    <ligand>
        <name>S-adenosyl-L-methionine</name>
        <dbReference type="ChEBI" id="CHEBI:59789"/>
    </ligand>
</feature>
<dbReference type="InterPro" id="IPR030390">
    <property type="entry name" value="MeTrfase_TrmA_AS"/>
</dbReference>
<dbReference type="Gene3D" id="2.40.50.1070">
    <property type="match status" value="1"/>
</dbReference>
<evidence type="ECO:0000256" key="9">
    <source>
        <dbReference type="PROSITE-ProRule" id="PRU10015"/>
    </source>
</evidence>
<reference evidence="10 11" key="1">
    <citation type="submission" date="2018-09" db="EMBL/GenBank/DDBJ databases">
        <title>Zymobacter palmae IAM14233 (=T109) whole genome analysis.</title>
        <authorList>
            <person name="Yanase H."/>
        </authorList>
    </citation>
    <scope>NUCLEOTIDE SEQUENCE [LARGE SCALE GENOMIC DNA]</scope>
    <source>
        <strain evidence="10 11">IAM14233</strain>
    </source>
</reference>
<name>A0A348HCK7_9GAMM</name>
<dbReference type="GO" id="GO:0019843">
    <property type="term" value="F:rRNA binding"/>
    <property type="evidence" value="ECO:0007669"/>
    <property type="project" value="TreeGrafter"/>
</dbReference>
<dbReference type="Pfam" id="PF05958">
    <property type="entry name" value="tRNA_U5-meth_tr"/>
    <property type="match status" value="1"/>
</dbReference>
<dbReference type="Gene3D" id="3.40.50.150">
    <property type="entry name" value="Vaccinia Virus protein VP39"/>
    <property type="match status" value="1"/>
</dbReference>
<dbReference type="Proteomes" id="UP000267342">
    <property type="component" value="Chromosome"/>
</dbReference>
<dbReference type="GO" id="GO:0030488">
    <property type="term" value="P:tRNA methylation"/>
    <property type="evidence" value="ECO:0007669"/>
    <property type="project" value="UniProtKB-UniRule"/>
</dbReference>
<feature type="active site" evidence="9">
    <location>
        <position position="328"/>
    </location>
</feature>
<feature type="binding site" evidence="7 8">
    <location>
        <position position="190"/>
    </location>
    <ligand>
        <name>S-adenosyl-L-methionine</name>
        <dbReference type="ChEBI" id="CHEBI:59789"/>
    </ligand>
</feature>
<proteinExistence type="inferred from homology"/>
<evidence type="ECO:0000256" key="1">
    <source>
        <dbReference type="ARBA" id="ARBA00022603"/>
    </source>
</evidence>
<comment type="catalytic activity">
    <reaction evidence="6 7">
        <text>uridine(54) in tRNA + S-adenosyl-L-methionine = 5-methyluridine(54) in tRNA + S-adenosyl-L-homocysteine + H(+)</text>
        <dbReference type="Rhea" id="RHEA:42712"/>
        <dbReference type="Rhea" id="RHEA-COMP:10167"/>
        <dbReference type="Rhea" id="RHEA-COMP:10193"/>
        <dbReference type="ChEBI" id="CHEBI:15378"/>
        <dbReference type="ChEBI" id="CHEBI:57856"/>
        <dbReference type="ChEBI" id="CHEBI:59789"/>
        <dbReference type="ChEBI" id="CHEBI:65315"/>
        <dbReference type="ChEBI" id="CHEBI:74447"/>
        <dbReference type="EC" id="2.1.1.35"/>
    </reaction>
</comment>
<evidence type="ECO:0000256" key="6">
    <source>
        <dbReference type="ARBA" id="ARBA00052788"/>
    </source>
</evidence>
<dbReference type="FunFam" id="3.40.50.150:FF:000012">
    <property type="entry name" value="tRNA/tmRNA (uracil-C(5))-methyltransferase"/>
    <property type="match status" value="1"/>
</dbReference>
<dbReference type="PROSITE" id="PS51687">
    <property type="entry name" value="SAM_MT_RNA_M5U"/>
    <property type="match status" value="1"/>
</dbReference>
<accession>A0A348HCK7</accession>
<feature type="active site" description="Proton acceptor" evidence="7">
    <location>
        <position position="362"/>
    </location>
</feature>
<evidence type="ECO:0000256" key="2">
    <source>
        <dbReference type="ARBA" id="ARBA00022679"/>
    </source>
</evidence>
<dbReference type="EC" id="2.1.1.35" evidence="7"/>
<feature type="binding site" evidence="7 8">
    <location>
        <position position="243"/>
    </location>
    <ligand>
        <name>S-adenosyl-L-methionine</name>
        <dbReference type="ChEBI" id="CHEBI:59789"/>
    </ligand>
</feature>
<dbReference type="CDD" id="cd02440">
    <property type="entry name" value="AdoMet_MTases"/>
    <property type="match status" value="1"/>
</dbReference>
<dbReference type="GO" id="GO:0005829">
    <property type="term" value="C:cytosol"/>
    <property type="evidence" value="ECO:0007669"/>
    <property type="project" value="TreeGrafter"/>
</dbReference>
<dbReference type="KEGG" id="zpl:ZBT109_0571"/>
<keyword evidence="3 7" id="KW-0949">S-adenosyl-L-methionine</keyword>
<evidence type="ECO:0000256" key="3">
    <source>
        <dbReference type="ARBA" id="ARBA00022691"/>
    </source>
</evidence>
<evidence type="ECO:0000313" key="10">
    <source>
        <dbReference type="EMBL" id="BBG29359.1"/>
    </source>
</evidence>
<dbReference type="PANTHER" id="PTHR47790">
    <property type="entry name" value="TRNA/TMRNA (URACIL-C(5))-METHYLTRANSFERASE"/>
    <property type="match status" value="1"/>
</dbReference>
<feature type="active site" description="Nucleophile" evidence="7 8">
    <location>
        <position position="328"/>
    </location>
</feature>
<comment type="catalytic activity">
    <reaction evidence="5 7">
        <text>uridine(341) in tmRNA + S-adenosyl-L-methionine = 5-methyluridine(341) in tmRNA + S-adenosyl-L-homocysteine + H(+)</text>
        <dbReference type="Rhea" id="RHEA:43612"/>
        <dbReference type="Rhea" id="RHEA-COMP:10630"/>
        <dbReference type="Rhea" id="RHEA-COMP:10631"/>
        <dbReference type="ChEBI" id="CHEBI:15378"/>
        <dbReference type="ChEBI" id="CHEBI:57856"/>
        <dbReference type="ChEBI" id="CHEBI:59789"/>
        <dbReference type="ChEBI" id="CHEBI:65315"/>
        <dbReference type="ChEBI" id="CHEBI:74447"/>
    </reaction>
</comment>
<feature type="binding site" evidence="7">
    <location>
        <position position="227"/>
    </location>
    <ligand>
        <name>S-adenosyl-L-methionine</name>
        <dbReference type="ChEBI" id="CHEBI:59789"/>
    </ligand>
</feature>
<evidence type="ECO:0000256" key="4">
    <source>
        <dbReference type="ARBA" id="ARBA00022694"/>
    </source>
</evidence>
<dbReference type="EMBL" id="AP018933">
    <property type="protein sequence ID" value="BBG29359.1"/>
    <property type="molecule type" value="Genomic_DNA"/>
</dbReference>
<sequence length="370" mass="42094">MSVPNVDPAAYPALLEAKRDRIETQFARFDPPALEVLASPPTHYRQRVEFRLWHEGDDLFYAMFEPDPDLPGKQRPVRVDTFPVANARINALMEPLRQAIRASDVLRRKIFQIEFLSTQGGETLVSMIYHRQLDEAWEAEARALQQQFDIKIIGRARKQRIVLVDDFVTEHLEVEGKTFHYQQVENSFTQPNAVIAAKMLTWARQATRPRAGEELRDLVELYCGNGNFTVALAENFRRVLGTEISRTSVASAQVNIEANALDNVVVARMSSEDFSQALSGERVGRRAQALALDTYDFSTVLVDPPRAGLDEGSCAEIAKYERIVYISCNPDTLETNLEQLTKTHRVTRLALFDQFPYTHHCECGVLLERR</sequence>
<comment type="similarity">
    <text evidence="7">Belongs to the class I-like SAM-binding methyltransferase superfamily. RNA M5U methyltransferase family. TrmA subfamily.</text>
</comment>
<keyword evidence="2 7" id="KW-0808">Transferase</keyword>
<dbReference type="GO" id="GO:0030697">
    <property type="term" value="F:tRNA (uracil(54)-C5)-methyltransferase activity, S-adenosyl methionine-dependent"/>
    <property type="evidence" value="ECO:0007669"/>
    <property type="project" value="UniProtKB-UniRule"/>
</dbReference>